<feature type="non-terminal residue" evidence="9">
    <location>
        <position position="240"/>
    </location>
</feature>
<dbReference type="Gene3D" id="3.80.10.10">
    <property type="entry name" value="Ribonuclease Inhibitor"/>
    <property type="match status" value="2"/>
</dbReference>
<keyword evidence="6" id="KW-0067">ATP-binding</keyword>
<evidence type="ECO:0000256" key="4">
    <source>
        <dbReference type="ARBA" id="ARBA00022741"/>
    </source>
</evidence>
<evidence type="ECO:0000256" key="2">
    <source>
        <dbReference type="ARBA" id="ARBA00022527"/>
    </source>
</evidence>
<dbReference type="PANTHER" id="PTHR48005:SF70">
    <property type="entry name" value="MDIS1-INTERACTING RECEPTOR LIKE KINASE 2-LIKE"/>
    <property type="match status" value="1"/>
</dbReference>
<dbReference type="GO" id="GO:0004674">
    <property type="term" value="F:protein serine/threonine kinase activity"/>
    <property type="evidence" value="ECO:0007669"/>
    <property type="project" value="UniProtKB-KW"/>
</dbReference>
<dbReference type="PANTHER" id="PTHR48005">
    <property type="entry name" value="LEUCINE RICH REPEAT KINASE 2"/>
    <property type="match status" value="1"/>
</dbReference>
<dbReference type="EMBL" id="UINC01210400">
    <property type="protein sequence ID" value="SVE33844.1"/>
    <property type="molecule type" value="Genomic_DNA"/>
</dbReference>
<accession>A0A383CP00</accession>
<evidence type="ECO:0000256" key="6">
    <source>
        <dbReference type="ARBA" id="ARBA00022840"/>
    </source>
</evidence>
<evidence type="ECO:0000256" key="7">
    <source>
        <dbReference type="ARBA" id="ARBA00047899"/>
    </source>
</evidence>
<evidence type="ECO:0000313" key="9">
    <source>
        <dbReference type="EMBL" id="SVE33844.1"/>
    </source>
</evidence>
<evidence type="ECO:0000256" key="8">
    <source>
        <dbReference type="ARBA" id="ARBA00048679"/>
    </source>
</evidence>
<dbReference type="Pfam" id="PF00560">
    <property type="entry name" value="LRR_1"/>
    <property type="match status" value="1"/>
</dbReference>
<sequence length="240" mass="26915">DLYVSSGDISDINLVRFQNDLDVLQSFIDNNKSLEGMQPLEIGTQAWSNMRLVSLDLSSHDLTYIPAKLCNIYSHLKDFDISDNAICPPYPKCITYLSQQETSSCSKFSCPDTYVGIDGGCYYQQDIAVLDDFSNSNTSLSGKQPLEIGDQKWNNGRLEQLILSGNQLTDVPESICSIYYNLSDFDISNNHICPSYPGCIENVGYQNTADCTQLTCADGYVAFDSQCYYYEDLRVLIDFT</sequence>
<evidence type="ECO:0000256" key="1">
    <source>
        <dbReference type="ARBA" id="ARBA00012513"/>
    </source>
</evidence>
<dbReference type="PROSITE" id="PS51450">
    <property type="entry name" value="LRR"/>
    <property type="match status" value="1"/>
</dbReference>
<keyword evidence="4" id="KW-0547">Nucleotide-binding</keyword>
<comment type="catalytic activity">
    <reaction evidence="7">
        <text>L-threonyl-[protein] + ATP = O-phospho-L-threonyl-[protein] + ADP + H(+)</text>
        <dbReference type="Rhea" id="RHEA:46608"/>
        <dbReference type="Rhea" id="RHEA-COMP:11060"/>
        <dbReference type="Rhea" id="RHEA-COMP:11605"/>
        <dbReference type="ChEBI" id="CHEBI:15378"/>
        <dbReference type="ChEBI" id="CHEBI:30013"/>
        <dbReference type="ChEBI" id="CHEBI:30616"/>
        <dbReference type="ChEBI" id="CHEBI:61977"/>
        <dbReference type="ChEBI" id="CHEBI:456216"/>
        <dbReference type="EC" id="2.7.11.1"/>
    </reaction>
</comment>
<dbReference type="EC" id="2.7.11.1" evidence="1"/>
<evidence type="ECO:0000256" key="5">
    <source>
        <dbReference type="ARBA" id="ARBA00022777"/>
    </source>
</evidence>
<protein>
    <recommendedName>
        <fullName evidence="1">non-specific serine/threonine protein kinase</fullName>
        <ecNumber evidence="1">2.7.11.1</ecNumber>
    </recommendedName>
</protein>
<keyword evidence="2" id="KW-0723">Serine/threonine-protein kinase</keyword>
<keyword evidence="3" id="KW-0808">Transferase</keyword>
<gene>
    <name evidence="9" type="ORF">METZ01_LOCUS486698</name>
</gene>
<feature type="non-terminal residue" evidence="9">
    <location>
        <position position="1"/>
    </location>
</feature>
<name>A0A383CP00_9ZZZZ</name>
<keyword evidence="5" id="KW-0418">Kinase</keyword>
<dbReference type="AlphaFoldDB" id="A0A383CP00"/>
<dbReference type="SUPFAM" id="SSF52047">
    <property type="entry name" value="RNI-like"/>
    <property type="match status" value="1"/>
</dbReference>
<reference evidence="9" key="1">
    <citation type="submission" date="2018-05" db="EMBL/GenBank/DDBJ databases">
        <authorList>
            <person name="Lanie J.A."/>
            <person name="Ng W.-L."/>
            <person name="Kazmierczak K.M."/>
            <person name="Andrzejewski T.M."/>
            <person name="Davidsen T.M."/>
            <person name="Wayne K.J."/>
            <person name="Tettelin H."/>
            <person name="Glass J.I."/>
            <person name="Rusch D."/>
            <person name="Podicherti R."/>
            <person name="Tsui H.-C.T."/>
            <person name="Winkler M.E."/>
        </authorList>
    </citation>
    <scope>NUCLEOTIDE SEQUENCE</scope>
</reference>
<dbReference type="InterPro" id="IPR051420">
    <property type="entry name" value="Ser_Thr_Kinases_DiverseReg"/>
</dbReference>
<proteinExistence type="predicted"/>
<dbReference type="InterPro" id="IPR032675">
    <property type="entry name" value="LRR_dom_sf"/>
</dbReference>
<comment type="catalytic activity">
    <reaction evidence="8">
        <text>L-seryl-[protein] + ATP = O-phospho-L-seryl-[protein] + ADP + H(+)</text>
        <dbReference type="Rhea" id="RHEA:17989"/>
        <dbReference type="Rhea" id="RHEA-COMP:9863"/>
        <dbReference type="Rhea" id="RHEA-COMP:11604"/>
        <dbReference type="ChEBI" id="CHEBI:15378"/>
        <dbReference type="ChEBI" id="CHEBI:29999"/>
        <dbReference type="ChEBI" id="CHEBI:30616"/>
        <dbReference type="ChEBI" id="CHEBI:83421"/>
        <dbReference type="ChEBI" id="CHEBI:456216"/>
        <dbReference type="EC" id="2.7.11.1"/>
    </reaction>
</comment>
<organism evidence="9">
    <name type="scientific">marine metagenome</name>
    <dbReference type="NCBI Taxonomy" id="408172"/>
    <lineage>
        <taxon>unclassified sequences</taxon>
        <taxon>metagenomes</taxon>
        <taxon>ecological metagenomes</taxon>
    </lineage>
</organism>
<dbReference type="InterPro" id="IPR001611">
    <property type="entry name" value="Leu-rich_rpt"/>
</dbReference>
<dbReference type="GO" id="GO:0005524">
    <property type="term" value="F:ATP binding"/>
    <property type="evidence" value="ECO:0007669"/>
    <property type="project" value="UniProtKB-KW"/>
</dbReference>
<evidence type="ECO:0000256" key="3">
    <source>
        <dbReference type="ARBA" id="ARBA00022679"/>
    </source>
</evidence>